<evidence type="ECO:0000256" key="2">
    <source>
        <dbReference type="ARBA" id="ARBA00023315"/>
    </source>
</evidence>
<dbReference type="PROSITE" id="PS51186">
    <property type="entry name" value="GNAT"/>
    <property type="match status" value="1"/>
</dbReference>
<dbReference type="InterPro" id="IPR050832">
    <property type="entry name" value="Bact_Acetyltransf"/>
</dbReference>
<accession>A0A974A9N6</accession>
<dbReference type="EMBL" id="JABWSX010000001">
    <property type="protein sequence ID" value="NVL05157.1"/>
    <property type="molecule type" value="Genomic_DNA"/>
</dbReference>
<gene>
    <name evidence="4" type="ORF">HU230_05415</name>
</gene>
<organism evidence="4">
    <name type="scientific">Bradyrhizobium quebecense</name>
    <dbReference type="NCBI Taxonomy" id="2748629"/>
    <lineage>
        <taxon>Bacteria</taxon>
        <taxon>Pseudomonadati</taxon>
        <taxon>Pseudomonadota</taxon>
        <taxon>Alphaproteobacteria</taxon>
        <taxon>Hyphomicrobiales</taxon>
        <taxon>Nitrobacteraceae</taxon>
        <taxon>Bradyrhizobium</taxon>
    </lineage>
</organism>
<dbReference type="RefSeq" id="WP_176529232.1">
    <property type="nucleotide sequence ID" value="NZ_CP088022.1"/>
</dbReference>
<keyword evidence="2" id="KW-0012">Acyltransferase</keyword>
<dbReference type="CDD" id="cd04301">
    <property type="entry name" value="NAT_SF"/>
    <property type="match status" value="1"/>
</dbReference>
<comment type="caution">
    <text evidence="4">The sequence shown here is derived from an EMBL/GenBank/DDBJ whole genome shotgun (WGS) entry which is preliminary data.</text>
</comment>
<dbReference type="PANTHER" id="PTHR43877:SF2">
    <property type="entry name" value="AMINOALKYLPHOSPHONATE N-ACETYLTRANSFERASE-RELATED"/>
    <property type="match status" value="1"/>
</dbReference>
<dbReference type="AlphaFoldDB" id="A0A974A9N6"/>
<proteinExistence type="predicted"/>
<protein>
    <submittedName>
        <fullName evidence="4">GNAT family N-acetyltransferase</fullName>
    </submittedName>
</protein>
<dbReference type="SUPFAM" id="SSF55729">
    <property type="entry name" value="Acyl-CoA N-acyltransferases (Nat)"/>
    <property type="match status" value="1"/>
</dbReference>
<reference evidence="4" key="1">
    <citation type="submission" date="2020-06" db="EMBL/GenBank/DDBJ databases">
        <title>Whole Genome Sequence of Bradyrhizobium sp. Strain 66S1MB.</title>
        <authorList>
            <person name="Bromfield E."/>
            <person name="Cloutier S."/>
        </authorList>
    </citation>
    <scope>NUCLEOTIDE SEQUENCE</scope>
    <source>
        <strain evidence="4">66S1MB</strain>
    </source>
</reference>
<name>A0A974A9N6_9BRAD</name>
<dbReference type="InterPro" id="IPR016181">
    <property type="entry name" value="Acyl_CoA_acyltransferase"/>
</dbReference>
<feature type="domain" description="N-acetyltransferase" evidence="3">
    <location>
        <begin position="6"/>
        <end position="154"/>
    </location>
</feature>
<dbReference type="PANTHER" id="PTHR43877">
    <property type="entry name" value="AMINOALKYLPHOSPHONATE N-ACETYLTRANSFERASE-RELATED-RELATED"/>
    <property type="match status" value="1"/>
</dbReference>
<evidence type="ECO:0000313" key="4">
    <source>
        <dbReference type="EMBL" id="NVL05157.1"/>
    </source>
</evidence>
<evidence type="ECO:0000259" key="3">
    <source>
        <dbReference type="PROSITE" id="PS51186"/>
    </source>
</evidence>
<dbReference type="InterPro" id="IPR000182">
    <property type="entry name" value="GNAT_dom"/>
</dbReference>
<dbReference type="Gene3D" id="3.40.630.30">
    <property type="match status" value="1"/>
</dbReference>
<dbReference type="Pfam" id="PF00583">
    <property type="entry name" value="Acetyltransf_1"/>
    <property type="match status" value="1"/>
</dbReference>
<dbReference type="GO" id="GO:0016747">
    <property type="term" value="F:acyltransferase activity, transferring groups other than amino-acyl groups"/>
    <property type="evidence" value="ECO:0007669"/>
    <property type="project" value="InterPro"/>
</dbReference>
<sequence>MHKPEISIAPEDPRQPDVRQLIDLSDAHMQALYPPDSNHLAAVETLAVPDTVFLVARRDGEVLGSIAFRLIAPGHTEMKRMFVRADARGHGLGRRLLDALEDAARDRRIARISLETGIRQPEAIGLYRAAGYQECPPFGGYAPDPLSLFLTKRL</sequence>
<evidence type="ECO:0000256" key="1">
    <source>
        <dbReference type="ARBA" id="ARBA00022679"/>
    </source>
</evidence>
<keyword evidence="1" id="KW-0808">Transferase</keyword>